<evidence type="ECO:0000259" key="3">
    <source>
        <dbReference type="Pfam" id="PF16861"/>
    </source>
</evidence>
<feature type="domain" description="Carbamoyltransferase" evidence="2">
    <location>
        <begin position="4"/>
        <end position="350"/>
    </location>
</feature>
<dbReference type="Gene3D" id="3.30.420.40">
    <property type="match status" value="2"/>
</dbReference>
<comment type="similarity">
    <text evidence="1">Belongs to the NodU/CmcH family.</text>
</comment>
<accession>A0ABS1CP66</accession>
<evidence type="ECO:0000256" key="1">
    <source>
        <dbReference type="ARBA" id="ARBA00006129"/>
    </source>
</evidence>
<dbReference type="CDD" id="cd24098">
    <property type="entry name" value="ASKHA_NBD_TobZ_N"/>
    <property type="match status" value="1"/>
</dbReference>
<proteinExistence type="inferred from homology"/>
<evidence type="ECO:0000313" key="4">
    <source>
        <dbReference type="EMBL" id="MBK1633635.1"/>
    </source>
</evidence>
<dbReference type="InterPro" id="IPR003696">
    <property type="entry name" value="Carbtransf_dom"/>
</dbReference>
<protein>
    <recommendedName>
        <fullName evidence="6">Carbamoyltransferase</fullName>
    </recommendedName>
</protein>
<dbReference type="InterPro" id="IPR043129">
    <property type="entry name" value="ATPase_NBD"/>
</dbReference>
<evidence type="ECO:0000259" key="2">
    <source>
        <dbReference type="Pfam" id="PF02543"/>
    </source>
</evidence>
<dbReference type="Pfam" id="PF02543">
    <property type="entry name" value="Carbam_trans_N"/>
    <property type="match status" value="1"/>
</dbReference>
<gene>
    <name evidence="4" type="ORF">CKO31_23400</name>
</gene>
<dbReference type="InterPro" id="IPR051338">
    <property type="entry name" value="NodU/CmcH_Carbamoyltrnsfr"/>
</dbReference>
<dbReference type="Gene3D" id="3.90.870.20">
    <property type="entry name" value="Carbamoyltransferase, C-terminal domain"/>
    <property type="match status" value="1"/>
</dbReference>
<dbReference type="PANTHER" id="PTHR34847">
    <property type="entry name" value="NODULATION PROTEIN U"/>
    <property type="match status" value="1"/>
</dbReference>
<feature type="domain" description="Carbamoyltransferase C-terminal" evidence="3">
    <location>
        <begin position="409"/>
        <end position="597"/>
    </location>
</feature>
<name>A0ABS1CP66_9GAMM</name>
<reference evidence="4 5" key="1">
    <citation type="journal article" date="2020" name="Microorganisms">
        <title>Osmotic Adaptation and Compatible Solute Biosynthesis of Phototrophic Bacteria as Revealed from Genome Analyses.</title>
        <authorList>
            <person name="Imhoff J.F."/>
            <person name="Rahn T."/>
            <person name="Kunzel S."/>
            <person name="Keller A."/>
            <person name="Neulinger S.C."/>
        </authorList>
    </citation>
    <scope>NUCLEOTIDE SEQUENCE [LARGE SCALE GENOMIC DNA]</scope>
    <source>
        <strain evidence="4 5">DSM 6210</strain>
    </source>
</reference>
<dbReference type="RefSeq" id="WP_200242596.1">
    <property type="nucleotide sequence ID" value="NZ_NRRV01000101.1"/>
</dbReference>
<dbReference type="SUPFAM" id="SSF53067">
    <property type="entry name" value="Actin-like ATPase domain"/>
    <property type="match status" value="1"/>
</dbReference>
<evidence type="ECO:0000313" key="5">
    <source>
        <dbReference type="Proteomes" id="UP000748752"/>
    </source>
</evidence>
<dbReference type="InterPro" id="IPR038152">
    <property type="entry name" value="Carbam_trans_C_sf"/>
</dbReference>
<dbReference type="InterPro" id="IPR031730">
    <property type="entry name" value="Carbam_trans_C"/>
</dbReference>
<dbReference type="PANTHER" id="PTHR34847:SF1">
    <property type="entry name" value="NODULATION PROTEIN U"/>
    <property type="match status" value="1"/>
</dbReference>
<dbReference type="Pfam" id="PF16861">
    <property type="entry name" value="Carbam_trans_C"/>
    <property type="match status" value="1"/>
</dbReference>
<comment type="caution">
    <text evidence="4">The sequence shown here is derived from an EMBL/GenBank/DDBJ whole genome shotgun (WGS) entry which is preliminary data.</text>
</comment>
<sequence>MPTHILGLSAYYHDSAACLVRDGEIVAAAQQERFSRKKHDARFPADAVRACLDMGGIAFGDVDHVVFYDKPLVKFERLLETYLAYAPRGLPSFLKAMPIWLGEKLFLKEMLRRELAALPGAPANGDLPALGFASHHQSHAASAFFPSPYPRAAVLCMDGVGEWATTSVWLGDGNRLVPQWEIQFPHSLGLLYSAFTYYTGFKVNSGEYKLMGLAPYGEPKYRDLILEHLLALKDDGSFRMDMRYFNYANGLTMTSRAFDALFGGPRRAPESPVTQREMDLAASIQAVTEEVVLRLGRTVHRELGTDALCLAGGVALNCVANGRLRREGPFTDIWVQPAAGDAGGALGAALAVWHQYLDRPRSTGADGQDRMRGAYLGPVHNNAEIEAFLQAQGAPYRRLDDDALMPELAKLLGAGRVIGWLQGPMEFGPRALGGRSIIGDPRNPEMQSVMNLKIKYRESFRPFAPAILAEQVSDWFEHQGASPYMLMVAPVAEPHRLPMDAAQQARFGIDKLRVPRSRVPAITHVDYSARLQTVHKDTNPRFHRLIETFAARTGCPMVVNTSFNVRGEPIVATPADAYRCFMRTEMDALVLENCLLLKSEQPAVAQDDAWQQAFELD</sequence>
<keyword evidence="5" id="KW-1185">Reference proteome</keyword>
<evidence type="ECO:0008006" key="6">
    <source>
        <dbReference type="Google" id="ProtNLM"/>
    </source>
</evidence>
<dbReference type="EMBL" id="NRRV01000101">
    <property type="protein sequence ID" value="MBK1633635.1"/>
    <property type="molecule type" value="Genomic_DNA"/>
</dbReference>
<dbReference type="Proteomes" id="UP000748752">
    <property type="component" value="Unassembled WGS sequence"/>
</dbReference>
<organism evidence="4 5">
    <name type="scientific">Thiohalocapsa halophila</name>
    <dbReference type="NCBI Taxonomy" id="69359"/>
    <lineage>
        <taxon>Bacteria</taxon>
        <taxon>Pseudomonadati</taxon>
        <taxon>Pseudomonadota</taxon>
        <taxon>Gammaproteobacteria</taxon>
        <taxon>Chromatiales</taxon>
        <taxon>Chromatiaceae</taxon>
        <taxon>Thiohalocapsa</taxon>
    </lineage>
</organism>